<accession>A0A843U0Y1</accession>
<dbReference type="Proteomes" id="UP000652761">
    <property type="component" value="Unassembled WGS sequence"/>
</dbReference>
<feature type="non-terminal residue" evidence="1">
    <location>
        <position position="1"/>
    </location>
</feature>
<comment type="caution">
    <text evidence="1">The sequence shown here is derived from an EMBL/GenBank/DDBJ whole genome shotgun (WGS) entry which is preliminary data.</text>
</comment>
<gene>
    <name evidence="1" type="ORF">Taro_007600</name>
</gene>
<name>A0A843U0Y1_COLES</name>
<evidence type="ECO:0000313" key="1">
    <source>
        <dbReference type="EMBL" id="MQL75264.1"/>
    </source>
</evidence>
<sequence>VFEVGKLRGYSRGFSVISRPPRIFGHILTSRGFRPYLDIYSCHLSACLGFSAICWRFLRTSNVVGFKSHPRERTPLHRSGVGPAPSGWTKGTNCWAIFCHFPLQGRIFNSLDIRGILILFRRAGVFLQFSKIAG</sequence>
<feature type="non-terminal residue" evidence="1">
    <location>
        <position position="134"/>
    </location>
</feature>
<dbReference type="EMBL" id="NMUH01000242">
    <property type="protein sequence ID" value="MQL75264.1"/>
    <property type="molecule type" value="Genomic_DNA"/>
</dbReference>
<organism evidence="1 2">
    <name type="scientific">Colocasia esculenta</name>
    <name type="common">Wild taro</name>
    <name type="synonym">Arum esculentum</name>
    <dbReference type="NCBI Taxonomy" id="4460"/>
    <lineage>
        <taxon>Eukaryota</taxon>
        <taxon>Viridiplantae</taxon>
        <taxon>Streptophyta</taxon>
        <taxon>Embryophyta</taxon>
        <taxon>Tracheophyta</taxon>
        <taxon>Spermatophyta</taxon>
        <taxon>Magnoliopsida</taxon>
        <taxon>Liliopsida</taxon>
        <taxon>Araceae</taxon>
        <taxon>Aroideae</taxon>
        <taxon>Colocasieae</taxon>
        <taxon>Colocasia</taxon>
    </lineage>
</organism>
<evidence type="ECO:0000313" key="2">
    <source>
        <dbReference type="Proteomes" id="UP000652761"/>
    </source>
</evidence>
<dbReference type="AlphaFoldDB" id="A0A843U0Y1"/>
<reference evidence="1" key="1">
    <citation type="submission" date="2017-07" db="EMBL/GenBank/DDBJ databases">
        <title>Taro Niue Genome Assembly and Annotation.</title>
        <authorList>
            <person name="Atibalentja N."/>
            <person name="Keating K."/>
            <person name="Fields C.J."/>
        </authorList>
    </citation>
    <scope>NUCLEOTIDE SEQUENCE</scope>
    <source>
        <strain evidence="1">Niue_2</strain>
        <tissue evidence="1">Leaf</tissue>
    </source>
</reference>
<keyword evidence="2" id="KW-1185">Reference proteome</keyword>
<protein>
    <submittedName>
        <fullName evidence="1">Uncharacterized protein</fullName>
    </submittedName>
</protein>
<proteinExistence type="predicted"/>